<evidence type="ECO:0000313" key="1">
    <source>
        <dbReference type="EMBL" id="CAJ36765.1"/>
    </source>
</evidence>
<gene>
    <name evidence="1" type="ORF">RCIA120</name>
</gene>
<reference evidence="1 2" key="1">
    <citation type="journal article" date="2006" name="Science">
        <title>Genome of rice cluster I archaea -- the key methane producers in the rice rhizosphere.</title>
        <authorList>
            <person name="Erkel C."/>
            <person name="Kube M."/>
            <person name="Reinhardt R."/>
            <person name="Liesack W."/>
        </authorList>
    </citation>
    <scope>NUCLEOTIDE SEQUENCE [LARGE SCALE GENOMIC DNA]</scope>
    <source>
        <strain evidence="2">DSM 22066 / NBRC 105507 / MRE50</strain>
    </source>
</reference>
<proteinExistence type="predicted"/>
<protein>
    <submittedName>
        <fullName evidence="1">Uncharacterized protein</fullName>
    </submittedName>
</protein>
<dbReference type="Proteomes" id="UP000000663">
    <property type="component" value="Chromosome"/>
</dbReference>
<accession>Q0W4C8</accession>
<organism evidence="1 2">
    <name type="scientific">Methanocella arvoryzae (strain DSM 22066 / NBRC 105507 / MRE50)</name>
    <dbReference type="NCBI Taxonomy" id="351160"/>
    <lineage>
        <taxon>Archaea</taxon>
        <taxon>Methanobacteriati</taxon>
        <taxon>Methanobacteriota</taxon>
        <taxon>Stenosarchaea group</taxon>
        <taxon>Methanomicrobia</taxon>
        <taxon>Methanocellales</taxon>
        <taxon>Methanocellaceae</taxon>
        <taxon>Methanocella</taxon>
    </lineage>
</organism>
<dbReference type="EMBL" id="AM114193">
    <property type="protein sequence ID" value="CAJ36765.1"/>
    <property type="molecule type" value="Genomic_DNA"/>
</dbReference>
<dbReference type="AlphaFoldDB" id="Q0W4C8"/>
<name>Q0W4C8_METAR</name>
<evidence type="ECO:0000313" key="2">
    <source>
        <dbReference type="Proteomes" id="UP000000663"/>
    </source>
</evidence>
<dbReference type="KEGG" id="rci:RCIA120"/>
<keyword evidence="2" id="KW-1185">Reference proteome</keyword>
<sequence length="72" mass="8413">MVSCEHCGRTDGCSYQEFQGVTLCFRCYRAARDRAFEGQYKSAADAEIAVAREAWSRKTEIRRLAERLFRRE</sequence>